<accession>A0A8D8G5M3</accession>
<name>A0A8D8G5M3_CULPI</name>
<evidence type="ECO:0000313" key="1">
    <source>
        <dbReference type="EMBL" id="CAG6494908.1"/>
    </source>
</evidence>
<dbReference type="EMBL" id="HBUE01126444">
    <property type="protein sequence ID" value="CAG6494908.1"/>
    <property type="molecule type" value="Transcribed_RNA"/>
</dbReference>
<organism evidence="1">
    <name type="scientific">Culex pipiens</name>
    <name type="common">House mosquito</name>
    <dbReference type="NCBI Taxonomy" id="7175"/>
    <lineage>
        <taxon>Eukaryota</taxon>
        <taxon>Metazoa</taxon>
        <taxon>Ecdysozoa</taxon>
        <taxon>Arthropoda</taxon>
        <taxon>Hexapoda</taxon>
        <taxon>Insecta</taxon>
        <taxon>Pterygota</taxon>
        <taxon>Neoptera</taxon>
        <taxon>Endopterygota</taxon>
        <taxon>Diptera</taxon>
        <taxon>Nematocera</taxon>
        <taxon>Culicoidea</taxon>
        <taxon>Culicidae</taxon>
        <taxon>Culicinae</taxon>
        <taxon>Culicini</taxon>
        <taxon>Culex</taxon>
        <taxon>Culex</taxon>
    </lineage>
</organism>
<sequence>MSVVPKPVMPPRNSFRAKVALGLLHFKRIDDWSRDLVWYLGRVWFFTWFMIHQVSTNLFGVLDYSINYTSLTARELEHLPLAAVKHLRHNYSYISPVACLLTRKPSERQVMSCVELQCGRCFVEYQQVSAV</sequence>
<proteinExistence type="predicted"/>
<reference evidence="1" key="1">
    <citation type="submission" date="2021-05" db="EMBL/GenBank/DDBJ databases">
        <authorList>
            <person name="Alioto T."/>
            <person name="Alioto T."/>
            <person name="Gomez Garrido J."/>
        </authorList>
    </citation>
    <scope>NUCLEOTIDE SEQUENCE</scope>
</reference>
<protein>
    <submittedName>
        <fullName evidence="1">(northern house mosquito) hypothetical protein</fullName>
    </submittedName>
</protein>
<dbReference type="AlphaFoldDB" id="A0A8D8G5M3"/>